<sequence length="266" mass="30395">MVRSMRIRNFMRSRTAKINPWKLIKTFSKMTSLSMASRNEFQIPRPRKKARRSCLYCQKAHKTCGNERPCGQCVKRNMPSQCVDGIRKPPKYLNESTKKSRKTGLYHGVTSPQQTQCQHEDIPNTTSYGNEIIEQEANDKGHIKYHRSDSFEEVFDEVIDSNFFYTERSSFKFGNEPSEGTILKGNDNFVTFFSDAEFATWSERSSSVSEDSELGTSYQAPEDGLGASLVELQRHARDEPYSGFAISSGWSSTFFPHEVEEEPNGC</sequence>
<feature type="region of interest" description="Disordered" evidence="7">
    <location>
        <begin position="93"/>
        <end position="125"/>
    </location>
</feature>
<keyword evidence="10" id="KW-1185">Reference proteome</keyword>
<dbReference type="EMBL" id="HG793152">
    <property type="protein sequence ID" value="CRL26715.1"/>
    <property type="molecule type" value="Genomic_DNA"/>
</dbReference>
<evidence type="ECO:0000256" key="3">
    <source>
        <dbReference type="ARBA" id="ARBA00023015"/>
    </source>
</evidence>
<dbReference type="PANTHER" id="PTHR47659">
    <property type="entry name" value="ZN(II)2CYS6 TRANSCRIPTION FACTOR (EUROFUNG)-RELATED"/>
    <property type="match status" value="1"/>
</dbReference>
<evidence type="ECO:0000256" key="5">
    <source>
        <dbReference type="ARBA" id="ARBA00023163"/>
    </source>
</evidence>
<dbReference type="STRING" id="1429867.A0A0G4PJW1"/>
<organism evidence="9 10">
    <name type="scientific">Penicillium camemberti (strain FM 013)</name>
    <dbReference type="NCBI Taxonomy" id="1429867"/>
    <lineage>
        <taxon>Eukaryota</taxon>
        <taxon>Fungi</taxon>
        <taxon>Dikarya</taxon>
        <taxon>Ascomycota</taxon>
        <taxon>Pezizomycotina</taxon>
        <taxon>Eurotiomycetes</taxon>
        <taxon>Eurotiomycetidae</taxon>
        <taxon>Eurotiales</taxon>
        <taxon>Aspergillaceae</taxon>
        <taxon>Penicillium</taxon>
    </lineage>
</organism>
<accession>A0A0G4PJW1</accession>
<dbReference type="InterPro" id="IPR001138">
    <property type="entry name" value="Zn2Cys6_DnaBD"/>
</dbReference>
<keyword evidence="4" id="KW-0238">DNA-binding</keyword>
<evidence type="ECO:0000256" key="6">
    <source>
        <dbReference type="ARBA" id="ARBA00023242"/>
    </source>
</evidence>
<reference evidence="9 10" key="1">
    <citation type="journal article" date="2014" name="Nat. Commun.">
        <title>Multiple recent horizontal transfers of a large genomic region in cheese making fungi.</title>
        <authorList>
            <person name="Cheeseman K."/>
            <person name="Ropars J."/>
            <person name="Renault P."/>
            <person name="Dupont J."/>
            <person name="Gouzy J."/>
            <person name="Branca A."/>
            <person name="Abraham A.L."/>
            <person name="Ceppi M."/>
            <person name="Conseiller E."/>
            <person name="Debuchy R."/>
            <person name="Malagnac F."/>
            <person name="Goarin A."/>
            <person name="Silar P."/>
            <person name="Lacoste S."/>
            <person name="Sallet E."/>
            <person name="Bensimon A."/>
            <person name="Giraud T."/>
            <person name="Brygoo Y."/>
        </authorList>
    </citation>
    <scope>NUCLEOTIDE SEQUENCE [LARGE SCALE GENOMIC DNA]</scope>
    <source>
        <strain evidence="10">FM 013</strain>
    </source>
</reference>
<dbReference type="InterPro" id="IPR050335">
    <property type="entry name" value="ERT1_acuK_gluconeogen_tf"/>
</dbReference>
<gene>
    <name evidence="9" type="ORF">PCAMFM013_S019g000132</name>
</gene>
<feature type="domain" description="Zn(2)-C6 fungal-type" evidence="8">
    <location>
        <begin position="48"/>
        <end position="93"/>
    </location>
</feature>
<dbReference type="GO" id="GO:0008270">
    <property type="term" value="F:zinc ion binding"/>
    <property type="evidence" value="ECO:0007669"/>
    <property type="project" value="InterPro"/>
</dbReference>
<dbReference type="GO" id="GO:0009267">
    <property type="term" value="P:cellular response to starvation"/>
    <property type="evidence" value="ECO:0007669"/>
    <property type="project" value="TreeGrafter"/>
</dbReference>
<evidence type="ECO:0000256" key="7">
    <source>
        <dbReference type="SAM" id="MobiDB-lite"/>
    </source>
</evidence>
<protein>
    <submittedName>
        <fullName evidence="9">Fungal transcriptional regulatory protein, N-terminal</fullName>
    </submittedName>
</protein>
<dbReference type="CDD" id="cd00067">
    <property type="entry name" value="GAL4"/>
    <property type="match status" value="1"/>
</dbReference>
<dbReference type="GO" id="GO:0000981">
    <property type="term" value="F:DNA-binding transcription factor activity, RNA polymerase II-specific"/>
    <property type="evidence" value="ECO:0007669"/>
    <property type="project" value="InterPro"/>
</dbReference>
<dbReference type="GO" id="GO:0005634">
    <property type="term" value="C:nucleus"/>
    <property type="evidence" value="ECO:0007669"/>
    <property type="project" value="TreeGrafter"/>
</dbReference>
<dbReference type="GO" id="GO:0000977">
    <property type="term" value="F:RNA polymerase II transcription regulatory region sequence-specific DNA binding"/>
    <property type="evidence" value="ECO:0007669"/>
    <property type="project" value="TreeGrafter"/>
</dbReference>
<dbReference type="Proteomes" id="UP000053732">
    <property type="component" value="Unassembled WGS sequence"/>
</dbReference>
<dbReference type="PANTHER" id="PTHR47659:SF1">
    <property type="entry name" value="TRANSCRIPTION ACTIVATOR OF GLUCONEOGENESIS ERT1"/>
    <property type="match status" value="1"/>
</dbReference>
<dbReference type="AlphaFoldDB" id="A0A0G4PJW1"/>
<evidence type="ECO:0000313" key="9">
    <source>
        <dbReference type="EMBL" id="CRL26715.1"/>
    </source>
</evidence>
<evidence type="ECO:0000256" key="1">
    <source>
        <dbReference type="ARBA" id="ARBA00022723"/>
    </source>
</evidence>
<proteinExistence type="predicted"/>
<keyword evidence="6" id="KW-0539">Nucleus</keyword>
<evidence type="ECO:0000256" key="4">
    <source>
        <dbReference type="ARBA" id="ARBA00023125"/>
    </source>
</evidence>
<keyword evidence="3" id="KW-0805">Transcription regulation</keyword>
<name>A0A0G4PJW1_PENC3</name>
<evidence type="ECO:0000256" key="2">
    <source>
        <dbReference type="ARBA" id="ARBA00022833"/>
    </source>
</evidence>
<dbReference type="InterPro" id="IPR036864">
    <property type="entry name" value="Zn2-C6_fun-type_DNA-bd_sf"/>
</dbReference>
<keyword evidence="5" id="KW-0804">Transcription</keyword>
<evidence type="ECO:0000259" key="8">
    <source>
        <dbReference type="SMART" id="SM00066"/>
    </source>
</evidence>
<feature type="compositionally biased region" description="Polar residues" evidence="7">
    <location>
        <begin position="110"/>
        <end position="125"/>
    </location>
</feature>
<evidence type="ECO:0000313" key="10">
    <source>
        <dbReference type="Proteomes" id="UP000053732"/>
    </source>
</evidence>
<keyword evidence="2" id="KW-0862">Zinc</keyword>
<dbReference type="SUPFAM" id="SSF57701">
    <property type="entry name" value="Zn2/Cys6 DNA-binding domain"/>
    <property type="match status" value="1"/>
</dbReference>
<keyword evidence="1" id="KW-0479">Metal-binding</keyword>
<dbReference type="SMART" id="SM00066">
    <property type="entry name" value="GAL4"/>
    <property type="match status" value="1"/>
</dbReference>